<feature type="region of interest" description="Disordered" evidence="9">
    <location>
        <begin position="81"/>
        <end position="131"/>
    </location>
</feature>
<sequence>MPKKKLRLALLSAQLLFAGVSAAGAQGVFAADCPASWVEGAQYQVAQEVLYQGDIYRALVTHTAYPGAGWTPEVGSLWERVRPAGCDGGDDSDGGDSDGGDNGDGDSGGDDGDGGDHGAGEGPYNGAPIPIPGVLEAEHYDYGAFQDTTPTNEGGALRQDAVDIEASTSNGYNIGWIEPGEWLEYSVNVSESGVYTMSSLVAAESAEGRFAVSIDGARAVEVTAPVTGGWQNWTWVDAGLELSAGEHRLRVTMLQSGFNLNALQFTLGDGPGPDPDVSRLWAGANQYQLAHMSEADRRKQLQAMKDSGLKVLRVFVTRRGDAPWEIQPKGWTYEEPLGVYHDDQLEKMDKLMQECQEMGIKMVLALINFAYAQDSNSVYYNAFGPVGMYRQDAIDAYKKRFTHFLNHQNPYLGNKKWKDINDVVLAWEIANESGVSLANENLSNDQKYDIHRNFLTQMAAHLKAEDPDTYVSLGIAGYDKYYNKGSADDIKTLGDIPAADIYTLHYYGGDLDQWLNDALPSVRQWGKLLFVEEFGKERKVGMEAMTDEYRHVAETARRRGIPWMFWRMGLRKDENTWSIMNDDGVWRDVVDPESKRISEIETSDPWLR</sequence>
<dbReference type="Pfam" id="PF00150">
    <property type="entry name" value="Cellulase"/>
    <property type="match status" value="1"/>
</dbReference>
<dbReference type="InterPro" id="IPR045053">
    <property type="entry name" value="MAN-like"/>
</dbReference>
<dbReference type="RefSeq" id="WP_011397535.1">
    <property type="nucleotide sequence ID" value="NC_007645.1"/>
</dbReference>
<dbReference type="CAZy" id="CBM6">
    <property type="family name" value="Carbohydrate-Binding Module Family 6"/>
</dbReference>
<evidence type="ECO:0000313" key="12">
    <source>
        <dbReference type="EMBL" id="ABC30467.1"/>
    </source>
</evidence>
<gene>
    <name evidence="12" type="ordered locus">HCH_03733</name>
</gene>
<name>Q2SFV7_HAHCH</name>
<dbReference type="SMART" id="SM00606">
    <property type="entry name" value="CBD_IV"/>
    <property type="match status" value="1"/>
</dbReference>
<proteinExistence type="inferred from homology"/>
<dbReference type="CDD" id="cd04080">
    <property type="entry name" value="CBM6_cellulase-like"/>
    <property type="match status" value="1"/>
</dbReference>
<evidence type="ECO:0000256" key="8">
    <source>
        <dbReference type="RuleBase" id="RU361153"/>
    </source>
</evidence>
<dbReference type="SUPFAM" id="SSF51055">
    <property type="entry name" value="Carbohydrate binding domain"/>
    <property type="match status" value="1"/>
</dbReference>
<feature type="chain" id="PRO_5004215383" description="mannan endo-1,4-beta-mannosidase" evidence="10">
    <location>
        <begin position="31"/>
        <end position="608"/>
    </location>
</feature>
<evidence type="ECO:0000256" key="6">
    <source>
        <dbReference type="ARBA" id="ARBA00022801"/>
    </source>
</evidence>
<reference evidence="12 13" key="1">
    <citation type="journal article" date="2005" name="Nucleic Acids Res.">
        <title>Genomic blueprint of Hahella chejuensis, a marine microbe producing an algicidal agent.</title>
        <authorList>
            <person name="Jeong H."/>
            <person name="Yim J.H."/>
            <person name="Lee C."/>
            <person name="Choi S.-H."/>
            <person name="Park Y.K."/>
            <person name="Yoon S.H."/>
            <person name="Hur C.-G."/>
            <person name="Kang H.-Y."/>
            <person name="Kim D."/>
            <person name="Lee H.H."/>
            <person name="Park K.H."/>
            <person name="Park S.-H."/>
            <person name="Park H.-S."/>
            <person name="Lee H.K."/>
            <person name="Oh T.K."/>
            <person name="Kim J.F."/>
        </authorList>
    </citation>
    <scope>NUCLEOTIDE SEQUENCE [LARGE SCALE GENOMIC DNA]</scope>
    <source>
        <strain evidence="12 13">KCTC 2396</strain>
    </source>
</reference>
<dbReference type="GO" id="GO:0005576">
    <property type="term" value="C:extracellular region"/>
    <property type="evidence" value="ECO:0007669"/>
    <property type="project" value="UniProtKB-SubCell"/>
</dbReference>
<dbReference type="InterPro" id="IPR003610">
    <property type="entry name" value="CBM5/12"/>
</dbReference>
<dbReference type="InterPro" id="IPR001547">
    <property type="entry name" value="Glyco_hydro_5"/>
</dbReference>
<dbReference type="PANTHER" id="PTHR31451:SF39">
    <property type="entry name" value="MANNAN ENDO-1,4-BETA-MANNOSIDASE 1"/>
    <property type="match status" value="1"/>
</dbReference>
<evidence type="ECO:0000259" key="11">
    <source>
        <dbReference type="PROSITE" id="PS51175"/>
    </source>
</evidence>
<dbReference type="Gene3D" id="3.20.20.80">
    <property type="entry name" value="Glycosidases"/>
    <property type="match status" value="1"/>
</dbReference>
<dbReference type="Proteomes" id="UP000000238">
    <property type="component" value="Chromosome"/>
</dbReference>
<dbReference type="GO" id="GO:0030246">
    <property type="term" value="F:carbohydrate binding"/>
    <property type="evidence" value="ECO:0007669"/>
    <property type="project" value="InterPro"/>
</dbReference>
<dbReference type="Gene3D" id="2.10.10.20">
    <property type="entry name" value="Carbohydrate-binding module superfamily 5/12"/>
    <property type="match status" value="1"/>
</dbReference>
<dbReference type="InterPro" id="IPR008979">
    <property type="entry name" value="Galactose-bd-like_sf"/>
</dbReference>
<evidence type="ECO:0000256" key="3">
    <source>
        <dbReference type="ARBA" id="ARBA00012706"/>
    </source>
</evidence>
<accession>Q2SFV7</accession>
<dbReference type="OrthoDB" id="6056921at2"/>
<dbReference type="EMBL" id="CP000155">
    <property type="protein sequence ID" value="ABC30467.1"/>
    <property type="molecule type" value="Genomic_DNA"/>
</dbReference>
<dbReference type="SUPFAM" id="SSF49785">
    <property type="entry name" value="Galactose-binding domain-like"/>
    <property type="match status" value="1"/>
</dbReference>
<comment type="catalytic activity">
    <reaction evidence="1">
        <text>Random hydrolysis of (1-&gt;4)-beta-D-mannosidic linkages in mannans, galactomannans and glucomannans.</text>
        <dbReference type="EC" id="3.2.1.78"/>
    </reaction>
</comment>
<comment type="subcellular location">
    <subcellularLocation>
        <location evidence="2">Secreted</location>
    </subcellularLocation>
</comment>
<dbReference type="Pfam" id="PF02839">
    <property type="entry name" value="CBM_5_12"/>
    <property type="match status" value="1"/>
</dbReference>
<dbReference type="CAZy" id="CBM12">
    <property type="family name" value="Carbohydrate-Binding Module Family 12"/>
</dbReference>
<dbReference type="HOGENOM" id="CLU_448902_0_0_6"/>
<keyword evidence="7 8" id="KW-0326">Glycosidase</keyword>
<dbReference type="InterPro" id="IPR036573">
    <property type="entry name" value="CBM_sf_5/12"/>
</dbReference>
<dbReference type="Gene3D" id="2.60.120.260">
    <property type="entry name" value="Galactose-binding domain-like"/>
    <property type="match status" value="1"/>
</dbReference>
<feature type="domain" description="CBM6" evidence="11">
    <location>
        <begin position="133"/>
        <end position="266"/>
    </location>
</feature>
<dbReference type="CAZy" id="GH5">
    <property type="family name" value="Glycoside Hydrolase Family 5"/>
</dbReference>
<dbReference type="InterPro" id="IPR006584">
    <property type="entry name" value="Cellulose-bd_IV"/>
</dbReference>
<evidence type="ECO:0000256" key="1">
    <source>
        <dbReference type="ARBA" id="ARBA00001678"/>
    </source>
</evidence>
<dbReference type="Pfam" id="PF03422">
    <property type="entry name" value="CBM_6"/>
    <property type="match status" value="1"/>
</dbReference>
<dbReference type="SUPFAM" id="SSF51445">
    <property type="entry name" value="(Trans)glycosidases"/>
    <property type="match status" value="1"/>
</dbReference>
<dbReference type="STRING" id="349521.HCH_03733"/>
<keyword evidence="13" id="KW-1185">Reference proteome</keyword>
<dbReference type="GO" id="GO:0000272">
    <property type="term" value="P:polysaccharide catabolic process"/>
    <property type="evidence" value="ECO:0007669"/>
    <property type="project" value="InterPro"/>
</dbReference>
<evidence type="ECO:0000256" key="10">
    <source>
        <dbReference type="SAM" id="SignalP"/>
    </source>
</evidence>
<organism evidence="12 13">
    <name type="scientific">Hahella chejuensis (strain KCTC 2396)</name>
    <dbReference type="NCBI Taxonomy" id="349521"/>
    <lineage>
        <taxon>Bacteria</taxon>
        <taxon>Pseudomonadati</taxon>
        <taxon>Pseudomonadota</taxon>
        <taxon>Gammaproteobacteria</taxon>
        <taxon>Oceanospirillales</taxon>
        <taxon>Hahellaceae</taxon>
        <taxon>Hahella</taxon>
    </lineage>
</organism>
<keyword evidence="4" id="KW-0964">Secreted</keyword>
<feature type="signal peptide" evidence="10">
    <location>
        <begin position="1"/>
        <end position="30"/>
    </location>
</feature>
<feature type="compositionally biased region" description="Acidic residues" evidence="9">
    <location>
        <begin position="88"/>
        <end position="113"/>
    </location>
</feature>
<dbReference type="EC" id="3.2.1.78" evidence="3"/>
<comment type="similarity">
    <text evidence="8">Belongs to the glycosyl hydrolase 5 (cellulase A) family.</text>
</comment>
<evidence type="ECO:0000256" key="4">
    <source>
        <dbReference type="ARBA" id="ARBA00022525"/>
    </source>
</evidence>
<dbReference type="PROSITE" id="PS51175">
    <property type="entry name" value="CBM6"/>
    <property type="match status" value="1"/>
</dbReference>
<evidence type="ECO:0000256" key="7">
    <source>
        <dbReference type="ARBA" id="ARBA00023295"/>
    </source>
</evidence>
<protein>
    <recommendedName>
        <fullName evidence="3">mannan endo-1,4-beta-mannosidase</fullName>
        <ecNumber evidence="3">3.2.1.78</ecNumber>
    </recommendedName>
</protein>
<dbReference type="eggNOG" id="COG3934">
    <property type="taxonomic scope" value="Bacteria"/>
</dbReference>
<dbReference type="CDD" id="cd12214">
    <property type="entry name" value="ChiA1_BD"/>
    <property type="match status" value="1"/>
</dbReference>
<evidence type="ECO:0000256" key="5">
    <source>
        <dbReference type="ARBA" id="ARBA00022729"/>
    </source>
</evidence>
<dbReference type="InterPro" id="IPR017853">
    <property type="entry name" value="GH"/>
</dbReference>
<evidence type="ECO:0000256" key="2">
    <source>
        <dbReference type="ARBA" id="ARBA00004613"/>
    </source>
</evidence>
<keyword evidence="6 8" id="KW-0378">Hydrolase</keyword>
<dbReference type="InterPro" id="IPR005084">
    <property type="entry name" value="CBM6"/>
</dbReference>
<evidence type="ECO:0000313" key="13">
    <source>
        <dbReference type="Proteomes" id="UP000000238"/>
    </source>
</evidence>
<dbReference type="PANTHER" id="PTHR31451">
    <property type="match status" value="1"/>
</dbReference>
<dbReference type="AlphaFoldDB" id="Q2SFV7"/>
<keyword evidence="5 10" id="KW-0732">Signal</keyword>
<dbReference type="GO" id="GO:0016985">
    <property type="term" value="F:mannan endo-1,4-beta-mannosidase activity"/>
    <property type="evidence" value="ECO:0007669"/>
    <property type="project" value="TreeGrafter"/>
</dbReference>
<dbReference type="KEGG" id="hch:HCH_03733"/>
<evidence type="ECO:0000256" key="9">
    <source>
        <dbReference type="SAM" id="MobiDB-lite"/>
    </source>
</evidence>